<evidence type="ECO:0000256" key="1">
    <source>
        <dbReference type="SAM" id="Phobius"/>
    </source>
</evidence>
<gene>
    <name evidence="2" type="ORF">AB1300_09810</name>
</gene>
<organism evidence="2 3">
    <name type="scientific">Lysinibacillus xylanilyticus</name>
    <dbReference type="NCBI Taxonomy" id="582475"/>
    <lineage>
        <taxon>Bacteria</taxon>
        <taxon>Bacillati</taxon>
        <taxon>Bacillota</taxon>
        <taxon>Bacilli</taxon>
        <taxon>Bacillales</taxon>
        <taxon>Bacillaceae</taxon>
        <taxon>Lysinibacillus</taxon>
    </lineage>
</organism>
<proteinExistence type="predicted"/>
<keyword evidence="1" id="KW-1133">Transmembrane helix</keyword>
<feature type="transmembrane region" description="Helical" evidence="1">
    <location>
        <begin position="6"/>
        <end position="24"/>
    </location>
</feature>
<comment type="caution">
    <text evidence="2">The sequence shown here is derived from an EMBL/GenBank/DDBJ whole genome shotgun (WGS) entry which is preliminary data.</text>
</comment>
<reference evidence="2 3" key="1">
    <citation type="submission" date="2024-07" db="EMBL/GenBank/DDBJ databases">
        <title>Characterization of a bacterium isolated from hydrolysated instant sea cucumber by whole-genome sequencing and metabolomics.</title>
        <authorList>
            <person name="Luo X."/>
            <person name="Zhang Z."/>
            <person name="Zheng Z."/>
            <person name="Zhang W."/>
            <person name="Ming T."/>
            <person name="Jiao L."/>
            <person name="Su X."/>
            <person name="Kong F."/>
            <person name="Xu J."/>
        </authorList>
    </citation>
    <scope>NUCLEOTIDE SEQUENCE [LARGE SCALE GENOMIC DNA]</scope>
    <source>
        <strain evidence="2 3">XL-2024</strain>
    </source>
</reference>
<evidence type="ECO:0000313" key="2">
    <source>
        <dbReference type="EMBL" id="MEX3745432.1"/>
    </source>
</evidence>
<accession>A0ABV3VX04</accession>
<feature type="transmembrane region" description="Helical" evidence="1">
    <location>
        <begin position="36"/>
        <end position="57"/>
    </location>
</feature>
<protein>
    <submittedName>
        <fullName evidence="2">Inner-membrane translocator</fullName>
    </submittedName>
</protein>
<keyword evidence="1" id="KW-0812">Transmembrane</keyword>
<name>A0ABV3VX04_9BACI</name>
<keyword evidence="3" id="KW-1185">Reference proteome</keyword>
<dbReference type="Proteomes" id="UP001558534">
    <property type="component" value="Unassembled WGS sequence"/>
</dbReference>
<dbReference type="EMBL" id="JBFRHK010000005">
    <property type="protein sequence ID" value="MEX3745432.1"/>
    <property type="molecule type" value="Genomic_DNA"/>
</dbReference>
<feature type="transmembrane region" description="Helical" evidence="1">
    <location>
        <begin position="69"/>
        <end position="96"/>
    </location>
</feature>
<evidence type="ECO:0000313" key="3">
    <source>
        <dbReference type="Proteomes" id="UP001558534"/>
    </source>
</evidence>
<sequence>MENLILILYVLILVSLNVVFFTLFRKGILNLMVSGIIMMVLAPVIGFSSGDVFLHFYDWSSGGTGEGAGYGGAFLGFITIANGILILVIGVIRWILNFVKK</sequence>
<keyword evidence="1" id="KW-0472">Membrane</keyword>
<dbReference type="RefSeq" id="WP_368636316.1">
    <property type="nucleotide sequence ID" value="NZ_JBFRHK010000005.1"/>
</dbReference>